<keyword evidence="5" id="KW-0479">Metal-binding</keyword>
<dbReference type="InterPro" id="IPR055345">
    <property type="entry name" value="Ribosomal_eL24-rel_arc"/>
</dbReference>
<dbReference type="InterPro" id="IPR011017">
    <property type="entry name" value="TRASH_dom"/>
</dbReference>
<feature type="binding site" evidence="5">
    <location>
        <position position="37"/>
    </location>
    <ligand>
        <name>Zn(2+)</name>
        <dbReference type="ChEBI" id="CHEBI:29105"/>
    </ligand>
</feature>
<evidence type="ECO:0000256" key="3">
    <source>
        <dbReference type="ARBA" id="ARBA00022980"/>
    </source>
</evidence>
<feature type="zinc finger region" description="C4-type" evidence="5">
    <location>
        <begin position="7"/>
        <end position="37"/>
    </location>
</feature>
<keyword evidence="5" id="KW-0699">rRNA-binding</keyword>
<dbReference type="NCBIfam" id="NF034186">
    <property type="entry name" value="PRK14891.1-1"/>
    <property type="match status" value="1"/>
</dbReference>
<comment type="subunit">
    <text evidence="5">Part of the 50S ribosomal subunit. Forms a cluster with proteins L3 and L14.</text>
</comment>
<comment type="caution">
    <text evidence="7">The sequence shown here is derived from an EMBL/GenBank/DDBJ whole genome shotgun (WGS) entry which is preliminary data.</text>
</comment>
<evidence type="ECO:0000256" key="5">
    <source>
        <dbReference type="HAMAP-Rule" id="MF_00773"/>
    </source>
</evidence>
<proteinExistence type="inferred from homology"/>
<dbReference type="Proteomes" id="UP001320159">
    <property type="component" value="Unassembled WGS sequence"/>
</dbReference>
<evidence type="ECO:0000256" key="2">
    <source>
        <dbReference type="ARBA" id="ARBA00022771"/>
    </source>
</evidence>
<protein>
    <recommendedName>
        <fullName evidence="5">Large ribosomal subunit protein eL24</fullName>
    </recommendedName>
</protein>
<dbReference type="SUPFAM" id="SSF57716">
    <property type="entry name" value="Glucocorticoid receptor-like (DNA-binding domain)"/>
    <property type="match status" value="1"/>
</dbReference>
<keyword evidence="5" id="KW-0862">Zinc</keyword>
<dbReference type="EMBL" id="PGCK01000001">
    <property type="protein sequence ID" value="MCD1293386.1"/>
    <property type="molecule type" value="Genomic_DNA"/>
</dbReference>
<dbReference type="CDD" id="cd00472">
    <property type="entry name" value="Ribosomal_L24e_L24"/>
    <property type="match status" value="1"/>
</dbReference>
<dbReference type="SMART" id="SM00746">
    <property type="entry name" value="TRASH"/>
    <property type="match status" value="1"/>
</dbReference>
<keyword evidence="5" id="KW-0694">RNA-binding</keyword>
<evidence type="ECO:0000256" key="4">
    <source>
        <dbReference type="ARBA" id="ARBA00023274"/>
    </source>
</evidence>
<dbReference type="InterPro" id="IPR000988">
    <property type="entry name" value="Ribosomal_eL24-rel_N"/>
</dbReference>
<keyword evidence="8" id="KW-1185">Reference proteome</keyword>
<comment type="function">
    <text evidence="5">Binds to the 23S rRNA.</text>
</comment>
<sequence>MVDIRKCSFCGSELEPGTGKMLVKKDGAVQYFCSSKCQNNMKLGRIPRLTEWVPKPPKQEKKKK</sequence>
<name>A0AAP2R9E9_9EURY</name>
<reference evidence="7 8" key="1">
    <citation type="submission" date="2017-11" db="EMBL/GenBank/DDBJ databases">
        <title>Isolation and Characterization of Family Methanocellaceae Species from Potential Methane Hydrate Area Offshore Southwestern Taiwan.</title>
        <authorList>
            <person name="Zhang W.-L."/>
            <person name="Chen W.-C."/>
            <person name="Lai M.-C."/>
            <person name="Chen S.-C."/>
        </authorList>
    </citation>
    <scope>NUCLEOTIDE SEQUENCE [LARGE SCALE GENOMIC DNA]</scope>
    <source>
        <strain evidence="7 8">CWC-04</strain>
    </source>
</reference>
<keyword evidence="4 5" id="KW-0687">Ribonucleoprotein</keyword>
<dbReference type="GO" id="GO:0019843">
    <property type="term" value="F:rRNA binding"/>
    <property type="evidence" value="ECO:0007669"/>
    <property type="project" value="UniProtKB-UniRule"/>
</dbReference>
<evidence type="ECO:0000313" key="8">
    <source>
        <dbReference type="Proteomes" id="UP001320159"/>
    </source>
</evidence>
<dbReference type="HAMAP" id="MF_00773">
    <property type="entry name" value="Ribosomal_eL24"/>
    <property type="match status" value="1"/>
</dbReference>
<comment type="cofactor">
    <cofactor evidence="5">
        <name>Zn(2+)</name>
        <dbReference type="ChEBI" id="CHEBI:29105"/>
    </cofactor>
    <text evidence="5">Binds 1 zinc ion per subunit.</text>
</comment>
<evidence type="ECO:0000313" key="7">
    <source>
        <dbReference type="EMBL" id="MCD1293386.1"/>
    </source>
</evidence>
<feature type="binding site" evidence="5">
    <location>
        <position position="10"/>
    </location>
    <ligand>
        <name>Zn(2+)</name>
        <dbReference type="ChEBI" id="CHEBI:29105"/>
    </ligand>
</feature>
<comment type="similarity">
    <text evidence="1 5">Belongs to the eukaryotic ribosomal protein eL24 family.</text>
</comment>
<dbReference type="GO" id="GO:0003735">
    <property type="term" value="F:structural constituent of ribosome"/>
    <property type="evidence" value="ECO:0007669"/>
    <property type="project" value="InterPro"/>
</dbReference>
<feature type="domain" description="TRASH" evidence="6">
    <location>
        <begin position="7"/>
        <end position="45"/>
    </location>
</feature>
<feature type="binding site" evidence="5">
    <location>
        <position position="7"/>
    </location>
    <ligand>
        <name>Zn(2+)</name>
        <dbReference type="ChEBI" id="CHEBI:29105"/>
    </ligand>
</feature>
<dbReference type="AlphaFoldDB" id="A0AAP2R9E9"/>
<dbReference type="InterPro" id="IPR038630">
    <property type="entry name" value="L24e/L24_sf"/>
</dbReference>
<organism evidence="7 8">
    <name type="scientific">Methanooceanicella nereidis</name>
    <dbReference type="NCBI Taxonomy" id="2052831"/>
    <lineage>
        <taxon>Archaea</taxon>
        <taxon>Methanobacteriati</taxon>
        <taxon>Methanobacteriota</taxon>
        <taxon>Stenosarchaea group</taxon>
        <taxon>Methanomicrobia</taxon>
        <taxon>Methanocellales</taxon>
        <taxon>Methanocellaceae</taxon>
        <taxon>Methanooceanicella</taxon>
    </lineage>
</organism>
<dbReference type="GO" id="GO:0008270">
    <property type="term" value="F:zinc ion binding"/>
    <property type="evidence" value="ECO:0007669"/>
    <property type="project" value="UniProtKB-UniRule"/>
</dbReference>
<feature type="binding site" evidence="5">
    <location>
        <position position="33"/>
    </location>
    <ligand>
        <name>Zn(2+)</name>
        <dbReference type="ChEBI" id="CHEBI:29105"/>
    </ligand>
</feature>
<keyword evidence="2 5" id="KW-0863">Zinc-finger</keyword>
<dbReference type="Gene3D" id="2.30.170.20">
    <property type="entry name" value="Ribosomal protein L24e"/>
    <property type="match status" value="1"/>
</dbReference>
<dbReference type="RefSeq" id="WP_230739105.1">
    <property type="nucleotide sequence ID" value="NZ_PGCK01000001.1"/>
</dbReference>
<keyword evidence="3 5" id="KW-0689">Ribosomal protein</keyword>
<gene>
    <name evidence="5" type="primary">rpl24e</name>
    <name evidence="7" type="ORF">CUJ83_00035</name>
</gene>
<dbReference type="Pfam" id="PF01246">
    <property type="entry name" value="Ribosomal_L24e"/>
    <property type="match status" value="1"/>
</dbReference>
<accession>A0AAP2R9E9</accession>
<dbReference type="GO" id="GO:0005840">
    <property type="term" value="C:ribosome"/>
    <property type="evidence" value="ECO:0007669"/>
    <property type="project" value="UniProtKB-KW"/>
</dbReference>
<dbReference type="GO" id="GO:0006412">
    <property type="term" value="P:translation"/>
    <property type="evidence" value="ECO:0007669"/>
    <property type="project" value="UniProtKB-UniRule"/>
</dbReference>
<dbReference type="GO" id="GO:1990904">
    <property type="term" value="C:ribonucleoprotein complex"/>
    <property type="evidence" value="ECO:0007669"/>
    <property type="project" value="UniProtKB-KW"/>
</dbReference>
<evidence type="ECO:0000256" key="1">
    <source>
        <dbReference type="ARBA" id="ARBA00005647"/>
    </source>
</evidence>
<evidence type="ECO:0000259" key="6">
    <source>
        <dbReference type="SMART" id="SM00746"/>
    </source>
</evidence>